<feature type="domain" description="Kinesin motor" evidence="4">
    <location>
        <begin position="13"/>
        <end position="74"/>
    </location>
</feature>
<evidence type="ECO:0000256" key="3">
    <source>
        <dbReference type="PROSITE-ProRule" id="PRU00283"/>
    </source>
</evidence>
<dbReference type="Gene3D" id="3.40.850.10">
    <property type="entry name" value="Kinesin motor domain"/>
    <property type="match status" value="1"/>
</dbReference>
<comment type="caution">
    <text evidence="3">Lacks conserved residue(s) required for the propagation of feature annotation.</text>
</comment>
<name>A0A183HGT3_9BILA</name>
<dbReference type="STRING" id="387005.A0A183HGT3"/>
<evidence type="ECO:0000256" key="2">
    <source>
        <dbReference type="ARBA" id="ARBA00022840"/>
    </source>
</evidence>
<evidence type="ECO:0000256" key="1">
    <source>
        <dbReference type="ARBA" id="ARBA00022741"/>
    </source>
</evidence>
<comment type="similarity">
    <text evidence="3">Belongs to the TRAFAC class myosin-kinesin ATPase superfamily. Kinesin family.</text>
</comment>
<evidence type="ECO:0000259" key="4">
    <source>
        <dbReference type="PROSITE" id="PS50067"/>
    </source>
</evidence>
<evidence type="ECO:0000313" key="6">
    <source>
        <dbReference type="Proteomes" id="UP000267606"/>
    </source>
</evidence>
<dbReference type="WBParaSite" id="OFLC_0000669401-mRNA-1">
    <property type="protein sequence ID" value="OFLC_0000669401-mRNA-1"/>
    <property type="gene ID" value="OFLC_0000669401"/>
</dbReference>
<dbReference type="GO" id="GO:0008017">
    <property type="term" value="F:microtubule binding"/>
    <property type="evidence" value="ECO:0007669"/>
    <property type="project" value="InterPro"/>
</dbReference>
<dbReference type="GO" id="GO:0003777">
    <property type="term" value="F:microtubule motor activity"/>
    <property type="evidence" value="ECO:0007669"/>
    <property type="project" value="InterPro"/>
</dbReference>
<evidence type="ECO:0000313" key="7">
    <source>
        <dbReference type="WBParaSite" id="OFLC_0000669401-mRNA-1"/>
    </source>
</evidence>
<accession>A0A183HGT3</accession>
<dbReference type="PROSITE" id="PS50067">
    <property type="entry name" value="KINESIN_MOTOR_2"/>
    <property type="match status" value="1"/>
</dbReference>
<keyword evidence="1" id="KW-0547">Nucleotide-binding</keyword>
<dbReference type="GO" id="GO:0007018">
    <property type="term" value="P:microtubule-based movement"/>
    <property type="evidence" value="ECO:0007669"/>
    <property type="project" value="InterPro"/>
</dbReference>
<protein>
    <submittedName>
        <fullName evidence="7">Kinesin motor domain-containing protein</fullName>
    </submittedName>
</protein>
<dbReference type="EMBL" id="UZAJ01006522">
    <property type="protein sequence ID" value="VDO47540.1"/>
    <property type="molecule type" value="Genomic_DNA"/>
</dbReference>
<dbReference type="InterPro" id="IPR036961">
    <property type="entry name" value="Kinesin_motor_dom_sf"/>
</dbReference>
<keyword evidence="2" id="KW-0067">ATP-binding</keyword>
<dbReference type="InterPro" id="IPR001752">
    <property type="entry name" value="Kinesin_motor_dom"/>
</dbReference>
<dbReference type="GO" id="GO:0005524">
    <property type="term" value="F:ATP binding"/>
    <property type="evidence" value="ECO:0007669"/>
    <property type="project" value="UniProtKB-KW"/>
</dbReference>
<reference evidence="7" key="1">
    <citation type="submission" date="2016-06" db="UniProtKB">
        <authorList>
            <consortium name="WormBaseParasite"/>
        </authorList>
    </citation>
    <scope>IDENTIFICATION</scope>
</reference>
<sequence>MSNADKNPKAGKNVRVAVRIRPMNDNETAEKARCAITANIRKRTIAVIDRGINKEFGPFDKVHEPQDTARPIII</sequence>
<gene>
    <name evidence="5" type="ORF">OFLC_LOCUS6695</name>
</gene>
<reference evidence="5 6" key="2">
    <citation type="submission" date="2018-11" db="EMBL/GenBank/DDBJ databases">
        <authorList>
            <consortium name="Pathogen Informatics"/>
        </authorList>
    </citation>
    <scope>NUCLEOTIDE SEQUENCE [LARGE SCALE GENOMIC DNA]</scope>
</reference>
<organism evidence="7">
    <name type="scientific">Onchocerca flexuosa</name>
    <dbReference type="NCBI Taxonomy" id="387005"/>
    <lineage>
        <taxon>Eukaryota</taxon>
        <taxon>Metazoa</taxon>
        <taxon>Ecdysozoa</taxon>
        <taxon>Nematoda</taxon>
        <taxon>Chromadorea</taxon>
        <taxon>Rhabditida</taxon>
        <taxon>Spirurina</taxon>
        <taxon>Spiruromorpha</taxon>
        <taxon>Filarioidea</taxon>
        <taxon>Onchocercidae</taxon>
        <taxon>Onchocerca</taxon>
    </lineage>
</organism>
<dbReference type="Proteomes" id="UP000267606">
    <property type="component" value="Unassembled WGS sequence"/>
</dbReference>
<proteinExistence type="inferred from homology"/>
<keyword evidence="6" id="KW-1185">Reference proteome</keyword>
<dbReference type="AlphaFoldDB" id="A0A183HGT3"/>
<evidence type="ECO:0000313" key="5">
    <source>
        <dbReference type="EMBL" id="VDO47540.1"/>
    </source>
</evidence>